<dbReference type="AlphaFoldDB" id="A0A3D9S9N8"/>
<proteinExistence type="predicted"/>
<evidence type="ECO:0000313" key="2">
    <source>
        <dbReference type="Proteomes" id="UP000256304"/>
    </source>
</evidence>
<sequence length="66" mass="7335">MVFTTSQWSSLQQGNFYIGAAAVGPTELAHNDNYVFALPARHNYAFPPGYEEVEKILQNGALVYIN</sequence>
<name>A0A3D9S9N8_9BACL</name>
<gene>
    <name evidence="1" type="ORF">A8990_11380</name>
</gene>
<dbReference type="OrthoDB" id="9762883at2"/>
<organism evidence="1 2">
    <name type="scientific">Paenibacillus taihuensis</name>
    <dbReference type="NCBI Taxonomy" id="1156355"/>
    <lineage>
        <taxon>Bacteria</taxon>
        <taxon>Bacillati</taxon>
        <taxon>Bacillota</taxon>
        <taxon>Bacilli</taxon>
        <taxon>Bacillales</taxon>
        <taxon>Paenibacillaceae</taxon>
        <taxon>Paenibacillus</taxon>
    </lineage>
</organism>
<dbReference type="Proteomes" id="UP000256304">
    <property type="component" value="Unassembled WGS sequence"/>
</dbReference>
<dbReference type="RefSeq" id="WP_116189471.1">
    <property type="nucleotide sequence ID" value="NZ_QTTN01000013.1"/>
</dbReference>
<dbReference type="EMBL" id="QTTN01000013">
    <property type="protein sequence ID" value="REE85162.1"/>
    <property type="molecule type" value="Genomic_DNA"/>
</dbReference>
<evidence type="ECO:0000313" key="1">
    <source>
        <dbReference type="EMBL" id="REE85162.1"/>
    </source>
</evidence>
<reference evidence="1 2" key="1">
    <citation type="submission" date="2018-08" db="EMBL/GenBank/DDBJ databases">
        <title>Genomic Encyclopedia of Type Strains, Phase III (KMG-III): the genomes of soil and plant-associated and newly described type strains.</title>
        <authorList>
            <person name="Whitman W."/>
        </authorList>
    </citation>
    <scope>NUCLEOTIDE SEQUENCE [LARGE SCALE GENOMIC DNA]</scope>
    <source>
        <strain evidence="1 2">CGMCC 1.10966</strain>
    </source>
</reference>
<protein>
    <submittedName>
        <fullName evidence="1">Uncharacterized protein</fullName>
    </submittedName>
</protein>
<comment type="caution">
    <text evidence="1">The sequence shown here is derived from an EMBL/GenBank/DDBJ whole genome shotgun (WGS) entry which is preliminary data.</text>
</comment>
<keyword evidence="2" id="KW-1185">Reference proteome</keyword>
<accession>A0A3D9S9N8</accession>